<evidence type="ECO:0000256" key="2">
    <source>
        <dbReference type="ARBA" id="ARBA00009810"/>
    </source>
</evidence>
<feature type="chain" id="PRO_5021498252" evidence="6">
    <location>
        <begin position="32"/>
        <end position="825"/>
    </location>
</feature>
<dbReference type="InterPro" id="IPR037066">
    <property type="entry name" value="Plug_dom_sf"/>
</dbReference>
<dbReference type="Gene3D" id="2.40.170.20">
    <property type="entry name" value="TonB-dependent receptor, beta-barrel domain"/>
    <property type="match status" value="1"/>
</dbReference>
<name>A0A4Y9T3Z7_9BURK</name>
<organism evidence="9 10">
    <name type="scientific">Massilia horti</name>
    <dbReference type="NCBI Taxonomy" id="2562153"/>
    <lineage>
        <taxon>Bacteria</taxon>
        <taxon>Pseudomonadati</taxon>
        <taxon>Pseudomonadota</taxon>
        <taxon>Betaproteobacteria</taxon>
        <taxon>Burkholderiales</taxon>
        <taxon>Oxalobacteraceae</taxon>
        <taxon>Telluria group</taxon>
        <taxon>Massilia</taxon>
    </lineage>
</organism>
<dbReference type="Gene3D" id="2.170.130.10">
    <property type="entry name" value="TonB-dependent receptor, plug domain"/>
    <property type="match status" value="1"/>
</dbReference>
<keyword evidence="10" id="KW-1185">Reference proteome</keyword>
<dbReference type="InterPro" id="IPR041700">
    <property type="entry name" value="OMP_b-brl_3"/>
</dbReference>
<feature type="compositionally biased region" description="Basic and acidic residues" evidence="5">
    <location>
        <begin position="791"/>
        <end position="810"/>
    </location>
</feature>
<feature type="domain" description="Outer membrane protein beta-barrel" evidence="8">
    <location>
        <begin position="336"/>
        <end position="751"/>
    </location>
</feature>
<keyword evidence="6" id="KW-0732">Signal</keyword>
<dbReference type="EMBL" id="SPUM01000081">
    <property type="protein sequence ID" value="TFW31783.1"/>
    <property type="molecule type" value="Genomic_DNA"/>
</dbReference>
<evidence type="ECO:0000256" key="1">
    <source>
        <dbReference type="ARBA" id="ARBA00004442"/>
    </source>
</evidence>
<dbReference type="Pfam" id="PF07715">
    <property type="entry name" value="Plug"/>
    <property type="match status" value="1"/>
</dbReference>
<protein>
    <submittedName>
        <fullName evidence="9">TonB-dependent receptor</fullName>
    </submittedName>
</protein>
<evidence type="ECO:0000256" key="3">
    <source>
        <dbReference type="ARBA" id="ARBA00023136"/>
    </source>
</evidence>
<gene>
    <name evidence="9" type="ORF">E4O92_12610</name>
</gene>
<dbReference type="SUPFAM" id="SSF56935">
    <property type="entry name" value="Porins"/>
    <property type="match status" value="1"/>
</dbReference>
<dbReference type="OrthoDB" id="8764943at2"/>
<evidence type="ECO:0000259" key="8">
    <source>
        <dbReference type="Pfam" id="PF14905"/>
    </source>
</evidence>
<dbReference type="InterPro" id="IPR036942">
    <property type="entry name" value="Beta-barrel_TonB_sf"/>
</dbReference>
<dbReference type="PANTHER" id="PTHR40980">
    <property type="entry name" value="PLUG DOMAIN-CONTAINING PROTEIN"/>
    <property type="match status" value="1"/>
</dbReference>
<feature type="region of interest" description="Disordered" evidence="5">
    <location>
        <begin position="786"/>
        <end position="825"/>
    </location>
</feature>
<accession>A0A4Y9T3Z7</accession>
<dbReference type="AlphaFoldDB" id="A0A4Y9T3Z7"/>
<evidence type="ECO:0000256" key="4">
    <source>
        <dbReference type="ARBA" id="ARBA00023237"/>
    </source>
</evidence>
<feature type="signal peptide" evidence="6">
    <location>
        <begin position="1"/>
        <end position="31"/>
    </location>
</feature>
<reference evidence="9 10" key="1">
    <citation type="submission" date="2019-03" db="EMBL/GenBank/DDBJ databases">
        <title>Draft genome of Massilia hortus sp. nov., a novel bacterial species of the Oxalobacteraceae family.</title>
        <authorList>
            <person name="Peta V."/>
            <person name="Raths R."/>
            <person name="Bucking H."/>
        </authorList>
    </citation>
    <scope>NUCLEOTIDE SEQUENCE [LARGE SCALE GENOMIC DNA]</scope>
    <source>
        <strain evidence="9 10">ONC3</strain>
    </source>
</reference>
<feature type="domain" description="TonB-dependent receptor plug" evidence="7">
    <location>
        <begin position="87"/>
        <end position="178"/>
    </location>
</feature>
<keyword evidence="3" id="KW-0472">Membrane</keyword>
<evidence type="ECO:0000313" key="9">
    <source>
        <dbReference type="EMBL" id="TFW31783.1"/>
    </source>
</evidence>
<sequence length="825" mass="89699">MPSTTVAKIPSACKAIPTAIALLVLSLNVHAQTAPASDKPADASTVKPVSKADEKTSTKAPADASQQAGTMQTVTVVSERQTNRVDRQVYDIKNDASTAGASIGDVLNNVPSVNVDPNGTVRLRGSERVTVLVDGKPTAQLQGENRAAAINALPAENYESVQVINNPGAEFGNEAGGGPILNLISRRYTKPGGTGSMAGTVGPNGRHSAFANGSYSSGYASVNGTLNVRRDGNDTDTDQVRDRIDPVTKAVSRLHQDVHRHGINSFVQAGVGGRYNYSETDTVTGSVSVSKRGNDGSQNEHFTDYRTGQSAVVDYFTRRKSTGDALNHEFVTGWERRFATDGKSLKVDLRHSSNNNTNDTGTVYQPTLLPATYGPRLSNYTQNAETQVRMTDLSSDFTNPIAGGLLSTGGRWQKTSQSFDNRYLFSDNGSLDGNRTNLFELDQTVVAAYGTYERPLSKAWSFKGGMRVERTDLDLNQVSTAIKASNKYTNYLPSLFLTYKLDPNTNIRLSYADRISRPNAGDLNPFINYSNDYYVTSGNPSLHPVKMHSLELGYETRIMGLMPVSARGYLRREGDVITDRRVFLNDITVLTTKDNIGDRRSGGVEFSVMGMIPPNMKVGGFTLPSIRFMFNGNYGFIEQDSVGAIGLTGGKRRTPALQLQGGGQWQITPADVLTFMTFHQGRLLSGEGYREPFGTFNLAYEHKFNPRLSLNIRANDVLRSTDQKFRVATDTLLDRTDTRVHQRRLYLGLRYTFGGVTGNDAVRNALQSAGVNMDSQAAKDAMRMVQNQQQMEKDVQAKAAEKAKAAEAEKAQPAPAPAAPVNSPA</sequence>
<comment type="caution">
    <text evidence="9">The sequence shown here is derived from an EMBL/GenBank/DDBJ whole genome shotgun (WGS) entry which is preliminary data.</text>
</comment>
<evidence type="ECO:0000259" key="7">
    <source>
        <dbReference type="Pfam" id="PF07715"/>
    </source>
</evidence>
<dbReference type="Pfam" id="PF14905">
    <property type="entry name" value="OMP_b-brl_3"/>
    <property type="match status" value="1"/>
</dbReference>
<dbReference type="PANTHER" id="PTHR40980:SF4">
    <property type="entry name" value="TONB-DEPENDENT RECEPTOR-LIKE BETA-BARREL DOMAIN-CONTAINING PROTEIN"/>
    <property type="match status" value="1"/>
</dbReference>
<dbReference type="Proteomes" id="UP000297258">
    <property type="component" value="Unassembled WGS sequence"/>
</dbReference>
<evidence type="ECO:0000256" key="5">
    <source>
        <dbReference type="SAM" id="MobiDB-lite"/>
    </source>
</evidence>
<evidence type="ECO:0000256" key="6">
    <source>
        <dbReference type="SAM" id="SignalP"/>
    </source>
</evidence>
<dbReference type="InterPro" id="IPR012910">
    <property type="entry name" value="Plug_dom"/>
</dbReference>
<dbReference type="GO" id="GO:0009279">
    <property type="term" value="C:cell outer membrane"/>
    <property type="evidence" value="ECO:0007669"/>
    <property type="project" value="UniProtKB-SubCell"/>
</dbReference>
<keyword evidence="9" id="KW-0675">Receptor</keyword>
<comment type="similarity">
    <text evidence="2">Belongs to the TonB-dependent receptor family.</text>
</comment>
<keyword evidence="4" id="KW-0998">Cell outer membrane</keyword>
<comment type="subcellular location">
    <subcellularLocation>
        <location evidence="1">Cell outer membrane</location>
    </subcellularLocation>
</comment>
<dbReference type="RefSeq" id="WP_135190123.1">
    <property type="nucleotide sequence ID" value="NZ_SPUM01000081.1"/>
</dbReference>
<feature type="region of interest" description="Disordered" evidence="5">
    <location>
        <begin position="33"/>
        <end position="71"/>
    </location>
</feature>
<proteinExistence type="inferred from homology"/>
<evidence type="ECO:0000313" key="10">
    <source>
        <dbReference type="Proteomes" id="UP000297258"/>
    </source>
</evidence>